<evidence type="ECO:0000256" key="1">
    <source>
        <dbReference type="SAM" id="MobiDB-lite"/>
    </source>
</evidence>
<name>A0A1H3F9N2_9FLAO</name>
<sequence length="77" mass="8261">MKKNVFIAVFTVCGLVMVSCSADTEELENSSQNLKIKVTSQQDSGLLLQEGDSTIMTTTSEPSDEGVDDGVIPPRKP</sequence>
<protein>
    <submittedName>
        <fullName evidence="3">Uncharacterized protein</fullName>
    </submittedName>
</protein>
<dbReference type="PROSITE" id="PS51257">
    <property type="entry name" value="PROKAR_LIPOPROTEIN"/>
    <property type="match status" value="1"/>
</dbReference>
<evidence type="ECO:0000256" key="2">
    <source>
        <dbReference type="SAM" id="SignalP"/>
    </source>
</evidence>
<dbReference type="OrthoDB" id="1365434at2"/>
<keyword evidence="2" id="KW-0732">Signal</keyword>
<organism evidence="3 4">
    <name type="scientific">Flavobacterium degerlachei</name>
    <dbReference type="NCBI Taxonomy" id="229203"/>
    <lineage>
        <taxon>Bacteria</taxon>
        <taxon>Pseudomonadati</taxon>
        <taxon>Bacteroidota</taxon>
        <taxon>Flavobacteriia</taxon>
        <taxon>Flavobacteriales</taxon>
        <taxon>Flavobacteriaceae</taxon>
        <taxon>Flavobacterium</taxon>
    </lineage>
</organism>
<accession>A0A1H3F9N2</accession>
<feature type="chain" id="PRO_5011610099" evidence="2">
    <location>
        <begin position="23"/>
        <end position="77"/>
    </location>
</feature>
<dbReference type="EMBL" id="FNMV01000017">
    <property type="protein sequence ID" value="SDX86904.1"/>
    <property type="molecule type" value="Genomic_DNA"/>
</dbReference>
<dbReference type="AlphaFoldDB" id="A0A1H3F9N2"/>
<gene>
    <name evidence="3" type="ORF">SAMN05444338_1176</name>
</gene>
<feature type="signal peptide" evidence="2">
    <location>
        <begin position="1"/>
        <end position="22"/>
    </location>
</feature>
<dbReference type="Proteomes" id="UP000198569">
    <property type="component" value="Unassembled WGS sequence"/>
</dbReference>
<evidence type="ECO:0000313" key="3">
    <source>
        <dbReference type="EMBL" id="SDX86904.1"/>
    </source>
</evidence>
<dbReference type="RefSeq" id="WP_091434728.1">
    <property type="nucleotide sequence ID" value="NZ_FNMV01000017.1"/>
</dbReference>
<proteinExistence type="predicted"/>
<keyword evidence="4" id="KW-1185">Reference proteome</keyword>
<evidence type="ECO:0000313" key="4">
    <source>
        <dbReference type="Proteomes" id="UP000198569"/>
    </source>
</evidence>
<reference evidence="4" key="1">
    <citation type="submission" date="2016-10" db="EMBL/GenBank/DDBJ databases">
        <authorList>
            <person name="Varghese N."/>
            <person name="Submissions S."/>
        </authorList>
    </citation>
    <scope>NUCLEOTIDE SEQUENCE [LARGE SCALE GENOMIC DNA]</scope>
    <source>
        <strain evidence="4">DSM 15718</strain>
    </source>
</reference>
<feature type="region of interest" description="Disordered" evidence="1">
    <location>
        <begin position="54"/>
        <end position="77"/>
    </location>
</feature>